<comment type="caution">
    <text evidence="3">The sequence shown here is derived from an EMBL/GenBank/DDBJ whole genome shotgun (WGS) entry which is preliminary data.</text>
</comment>
<dbReference type="EMBL" id="CAJOBF010001112">
    <property type="protein sequence ID" value="CAF3914530.1"/>
    <property type="molecule type" value="Genomic_DNA"/>
</dbReference>
<dbReference type="Proteomes" id="UP000663842">
    <property type="component" value="Unassembled WGS sequence"/>
</dbReference>
<evidence type="ECO:0000313" key="6">
    <source>
        <dbReference type="Proteomes" id="UP000663856"/>
    </source>
</evidence>
<evidence type="ECO:0000313" key="3">
    <source>
        <dbReference type="EMBL" id="CAF2151971.1"/>
    </source>
</evidence>
<evidence type="ECO:0000256" key="1">
    <source>
        <dbReference type="SAM" id="MobiDB-lite"/>
    </source>
</evidence>
<dbReference type="EMBL" id="CAJNRG010000466">
    <property type="protein sequence ID" value="CAF2002100.1"/>
    <property type="molecule type" value="Genomic_DNA"/>
</dbReference>
<gene>
    <name evidence="4" type="ORF">OVN521_LOCUS7053</name>
    <name evidence="5" type="ORF">UXM345_LOCUS11267</name>
    <name evidence="3" type="ORF">WKI299_LOCUS30495</name>
    <name evidence="2" type="ORF">XDN619_LOCUS3352</name>
</gene>
<dbReference type="EMBL" id="CAJNRF010013761">
    <property type="protein sequence ID" value="CAF2151971.1"/>
    <property type="molecule type" value="Genomic_DNA"/>
</dbReference>
<name>A0A816XXK3_9BILA</name>
<protein>
    <submittedName>
        <fullName evidence="3">Uncharacterized protein</fullName>
    </submittedName>
</protein>
<sequence>MHDRFFTFRRGSQIGYYQFYFPQHHKNHKETYDYSVDCIKELNLTQTDIESIVKNAFEEAQKYASMVNMIEFLTTKNINTLSSLSTFTRKILNRSSPKIVDYTIDNNSSDEDSDEVNLYNLDDSSGISNDEDQFSSNSTDENEEDEENVVATDVPQATQKNSIAVVSMTKLIHNNQ</sequence>
<dbReference type="EMBL" id="CAJOBG010000761">
    <property type="protein sequence ID" value="CAF3854940.1"/>
    <property type="molecule type" value="Genomic_DNA"/>
</dbReference>
<keyword evidence="7" id="KW-1185">Reference proteome</keyword>
<reference evidence="3" key="1">
    <citation type="submission" date="2021-02" db="EMBL/GenBank/DDBJ databases">
        <authorList>
            <person name="Nowell W R."/>
        </authorList>
    </citation>
    <scope>NUCLEOTIDE SEQUENCE</scope>
</reference>
<evidence type="ECO:0000313" key="2">
    <source>
        <dbReference type="EMBL" id="CAF2002100.1"/>
    </source>
</evidence>
<feature type="region of interest" description="Disordered" evidence="1">
    <location>
        <begin position="105"/>
        <end position="156"/>
    </location>
</feature>
<evidence type="ECO:0000313" key="4">
    <source>
        <dbReference type="EMBL" id="CAF3854940.1"/>
    </source>
</evidence>
<evidence type="ECO:0000313" key="7">
    <source>
        <dbReference type="Proteomes" id="UP000663866"/>
    </source>
</evidence>
<dbReference type="Proteomes" id="UP000663866">
    <property type="component" value="Unassembled WGS sequence"/>
</dbReference>
<dbReference type="Proteomes" id="UP000663887">
    <property type="component" value="Unassembled WGS sequence"/>
</dbReference>
<organism evidence="3 6">
    <name type="scientific">Rotaria magnacalcarata</name>
    <dbReference type="NCBI Taxonomy" id="392030"/>
    <lineage>
        <taxon>Eukaryota</taxon>
        <taxon>Metazoa</taxon>
        <taxon>Spiralia</taxon>
        <taxon>Gnathifera</taxon>
        <taxon>Rotifera</taxon>
        <taxon>Eurotatoria</taxon>
        <taxon>Bdelloidea</taxon>
        <taxon>Philodinida</taxon>
        <taxon>Philodinidae</taxon>
        <taxon>Rotaria</taxon>
    </lineage>
</organism>
<proteinExistence type="predicted"/>
<evidence type="ECO:0000313" key="5">
    <source>
        <dbReference type="EMBL" id="CAF3914530.1"/>
    </source>
</evidence>
<dbReference type="Proteomes" id="UP000663856">
    <property type="component" value="Unassembled WGS sequence"/>
</dbReference>
<accession>A0A816XXK3</accession>
<dbReference type="AlphaFoldDB" id="A0A816XXK3"/>